<accession>A0AAG5DV36</accession>
<reference evidence="9" key="1">
    <citation type="submission" date="2024-04" db="UniProtKB">
        <authorList>
            <consortium name="EnsemblMetazoa"/>
        </authorList>
    </citation>
    <scope>IDENTIFICATION</scope>
    <source>
        <strain evidence="9">EBRO</strain>
    </source>
</reference>
<dbReference type="InterPro" id="IPR002048">
    <property type="entry name" value="EF_hand_dom"/>
</dbReference>
<protein>
    <recommendedName>
        <fullName evidence="8">EF-hand domain-containing protein</fullName>
    </recommendedName>
</protein>
<dbReference type="PANTHER" id="PTHR46735:SF3">
    <property type="entry name" value="CALPAIN SMALL SUBUNIT 1-RELATED"/>
    <property type="match status" value="1"/>
</dbReference>
<evidence type="ECO:0000259" key="8">
    <source>
        <dbReference type="PROSITE" id="PS50222"/>
    </source>
</evidence>
<keyword evidence="5" id="KW-0677">Repeat</keyword>
<comment type="subcellular location">
    <subcellularLocation>
        <location evidence="2">Cytoplasm</location>
    </subcellularLocation>
    <subcellularLocation>
        <location evidence="1">Endomembrane system</location>
    </subcellularLocation>
</comment>
<dbReference type="PANTHER" id="PTHR46735">
    <property type="entry name" value="CALPAIN, SMALL SUBUNIT 1 A-RELATED"/>
    <property type="match status" value="1"/>
</dbReference>
<keyword evidence="4" id="KW-0479">Metal-binding</keyword>
<evidence type="ECO:0000256" key="1">
    <source>
        <dbReference type="ARBA" id="ARBA00004308"/>
    </source>
</evidence>
<dbReference type="PROSITE" id="PS50222">
    <property type="entry name" value="EF_HAND_2"/>
    <property type="match status" value="1"/>
</dbReference>
<sequence>MMNNGCKICCNDLQMILLRIFNLKLGKTSCSALVHLYDEQDGQGRLHHGQLIALLKDVAMWTSVFNKYDANTDGTLDIWELRNAFQAGGTHINQHILKTIVRSHSGHLTLAEFVVCAIKTRKIIEQFSRHHLEQQGMVRYFLAMYDHVNNIAIYNHYMGNP</sequence>
<dbReference type="GO" id="GO:0005509">
    <property type="term" value="F:calcium ion binding"/>
    <property type="evidence" value="ECO:0007669"/>
    <property type="project" value="InterPro"/>
</dbReference>
<keyword evidence="3" id="KW-0963">Cytoplasm</keyword>
<evidence type="ECO:0000256" key="7">
    <source>
        <dbReference type="ARBA" id="ARBA00023136"/>
    </source>
</evidence>
<keyword evidence="7" id="KW-0472">Membrane</keyword>
<evidence type="ECO:0000256" key="3">
    <source>
        <dbReference type="ARBA" id="ARBA00022490"/>
    </source>
</evidence>
<dbReference type="SUPFAM" id="SSF47473">
    <property type="entry name" value="EF-hand"/>
    <property type="match status" value="1"/>
</dbReference>
<dbReference type="AlphaFoldDB" id="A0AAG5DV36"/>
<evidence type="ECO:0000256" key="2">
    <source>
        <dbReference type="ARBA" id="ARBA00004496"/>
    </source>
</evidence>
<evidence type="ECO:0000256" key="5">
    <source>
        <dbReference type="ARBA" id="ARBA00022737"/>
    </source>
</evidence>
<dbReference type="Gene3D" id="1.10.238.10">
    <property type="entry name" value="EF-hand"/>
    <property type="match status" value="1"/>
</dbReference>
<organism evidence="9 10">
    <name type="scientific">Anopheles atroparvus</name>
    <name type="common">European mosquito</name>
    <dbReference type="NCBI Taxonomy" id="41427"/>
    <lineage>
        <taxon>Eukaryota</taxon>
        <taxon>Metazoa</taxon>
        <taxon>Ecdysozoa</taxon>
        <taxon>Arthropoda</taxon>
        <taxon>Hexapoda</taxon>
        <taxon>Insecta</taxon>
        <taxon>Pterygota</taxon>
        <taxon>Neoptera</taxon>
        <taxon>Endopterygota</taxon>
        <taxon>Diptera</taxon>
        <taxon>Nematocera</taxon>
        <taxon>Culicoidea</taxon>
        <taxon>Culicidae</taxon>
        <taxon>Anophelinae</taxon>
        <taxon>Anopheles</taxon>
    </lineage>
</organism>
<dbReference type="PROSITE" id="PS00018">
    <property type="entry name" value="EF_HAND_1"/>
    <property type="match status" value="1"/>
</dbReference>
<keyword evidence="6" id="KW-0106">Calcium</keyword>
<dbReference type="GO" id="GO:0012505">
    <property type="term" value="C:endomembrane system"/>
    <property type="evidence" value="ECO:0007669"/>
    <property type="project" value="UniProtKB-SubCell"/>
</dbReference>
<dbReference type="Proteomes" id="UP000075880">
    <property type="component" value="Unassembled WGS sequence"/>
</dbReference>
<evidence type="ECO:0000256" key="4">
    <source>
        <dbReference type="ARBA" id="ARBA00022723"/>
    </source>
</evidence>
<evidence type="ECO:0000313" key="10">
    <source>
        <dbReference type="Proteomes" id="UP000075880"/>
    </source>
</evidence>
<proteinExistence type="predicted"/>
<evidence type="ECO:0000313" key="9">
    <source>
        <dbReference type="EnsemblMetazoa" id="ENSAATROPP014981"/>
    </source>
</evidence>
<dbReference type="EnsemblMetazoa" id="ENSAATROPT016999">
    <property type="protein sequence ID" value="ENSAATROPP014981"/>
    <property type="gene ID" value="ENSAATROPG013908"/>
</dbReference>
<evidence type="ECO:0000256" key="6">
    <source>
        <dbReference type="ARBA" id="ARBA00022837"/>
    </source>
</evidence>
<name>A0AAG5DV36_ANOAO</name>
<dbReference type="InterPro" id="IPR018247">
    <property type="entry name" value="EF_Hand_1_Ca_BS"/>
</dbReference>
<dbReference type="GO" id="GO:0005737">
    <property type="term" value="C:cytoplasm"/>
    <property type="evidence" value="ECO:0007669"/>
    <property type="project" value="UniProtKB-SubCell"/>
</dbReference>
<feature type="domain" description="EF-hand" evidence="8">
    <location>
        <begin position="56"/>
        <end position="91"/>
    </location>
</feature>
<dbReference type="InterPro" id="IPR011992">
    <property type="entry name" value="EF-hand-dom_pair"/>
</dbReference>
<keyword evidence="10" id="KW-1185">Reference proteome</keyword>